<name>A0AAV6VQG8_9ARAC</name>
<organism evidence="1 2">
    <name type="scientific">Oedothorax gibbosus</name>
    <dbReference type="NCBI Taxonomy" id="931172"/>
    <lineage>
        <taxon>Eukaryota</taxon>
        <taxon>Metazoa</taxon>
        <taxon>Ecdysozoa</taxon>
        <taxon>Arthropoda</taxon>
        <taxon>Chelicerata</taxon>
        <taxon>Arachnida</taxon>
        <taxon>Araneae</taxon>
        <taxon>Araneomorphae</taxon>
        <taxon>Entelegynae</taxon>
        <taxon>Araneoidea</taxon>
        <taxon>Linyphiidae</taxon>
        <taxon>Erigoninae</taxon>
        <taxon>Oedothorax</taxon>
    </lineage>
</organism>
<accession>A0AAV6VQG8</accession>
<comment type="caution">
    <text evidence="1">The sequence shown here is derived from an EMBL/GenBank/DDBJ whole genome shotgun (WGS) entry which is preliminary data.</text>
</comment>
<dbReference type="EMBL" id="JAFNEN010000032">
    <property type="protein sequence ID" value="KAG8199062.1"/>
    <property type="molecule type" value="Genomic_DNA"/>
</dbReference>
<protein>
    <submittedName>
        <fullName evidence="1">Uncharacterized protein</fullName>
    </submittedName>
</protein>
<proteinExistence type="predicted"/>
<sequence>MQSLIAMSRGYPWATLDLANDVAMSSGYQMDLKPILFPNDFKPMPNQTISNLSNHQEDIDERSTLTNLYYHQPS</sequence>
<evidence type="ECO:0000313" key="2">
    <source>
        <dbReference type="Proteomes" id="UP000827092"/>
    </source>
</evidence>
<dbReference type="AlphaFoldDB" id="A0AAV6VQG8"/>
<reference evidence="1 2" key="1">
    <citation type="journal article" date="2022" name="Nat. Ecol. Evol.">
        <title>A masculinizing supergene underlies an exaggerated male reproductive morph in a spider.</title>
        <authorList>
            <person name="Hendrickx F."/>
            <person name="De Corte Z."/>
            <person name="Sonet G."/>
            <person name="Van Belleghem S.M."/>
            <person name="Kostlbacher S."/>
            <person name="Vangestel C."/>
        </authorList>
    </citation>
    <scope>NUCLEOTIDE SEQUENCE [LARGE SCALE GENOMIC DNA]</scope>
    <source>
        <strain evidence="1">W744_W776</strain>
    </source>
</reference>
<dbReference type="Proteomes" id="UP000827092">
    <property type="component" value="Unassembled WGS sequence"/>
</dbReference>
<evidence type="ECO:0000313" key="1">
    <source>
        <dbReference type="EMBL" id="KAG8199062.1"/>
    </source>
</evidence>
<keyword evidence="2" id="KW-1185">Reference proteome</keyword>
<gene>
    <name evidence="1" type="ORF">JTE90_021074</name>
</gene>